<gene>
    <name evidence="1" type="ORF">GDO81_005687</name>
</gene>
<evidence type="ECO:0000313" key="2">
    <source>
        <dbReference type="Proteomes" id="UP000824782"/>
    </source>
</evidence>
<dbReference type="Proteomes" id="UP000824782">
    <property type="component" value="Unassembled WGS sequence"/>
</dbReference>
<dbReference type="AlphaFoldDB" id="A0AAV7CQY7"/>
<proteinExistence type="predicted"/>
<keyword evidence="2" id="KW-1185">Reference proteome</keyword>
<dbReference type="EMBL" id="WNYA01000002">
    <property type="protein sequence ID" value="KAG8587499.1"/>
    <property type="molecule type" value="Genomic_DNA"/>
</dbReference>
<name>A0AAV7CQY7_ENGPU</name>
<organism evidence="1 2">
    <name type="scientific">Engystomops pustulosus</name>
    <name type="common">Tungara frog</name>
    <name type="synonym">Physalaemus pustulosus</name>
    <dbReference type="NCBI Taxonomy" id="76066"/>
    <lineage>
        <taxon>Eukaryota</taxon>
        <taxon>Metazoa</taxon>
        <taxon>Chordata</taxon>
        <taxon>Craniata</taxon>
        <taxon>Vertebrata</taxon>
        <taxon>Euteleostomi</taxon>
        <taxon>Amphibia</taxon>
        <taxon>Batrachia</taxon>
        <taxon>Anura</taxon>
        <taxon>Neobatrachia</taxon>
        <taxon>Hyloidea</taxon>
        <taxon>Leptodactylidae</taxon>
        <taxon>Leiuperinae</taxon>
        <taxon>Engystomops</taxon>
    </lineage>
</organism>
<sequence>MHLNRNVNASVEFILTNTKGVFSHSISLCSNYSLYDPSLRSFVQFVPNLLGVSGIYRMDRKTASFGPAPRKKLTFLSFERKTTFLQHIELHSTLISIFYCHTVP</sequence>
<accession>A0AAV7CQY7</accession>
<reference evidence="1" key="1">
    <citation type="thesis" date="2020" institute="ProQuest LLC" country="789 East Eisenhower Parkway, Ann Arbor, MI, USA">
        <title>Comparative Genomics and Chromosome Evolution.</title>
        <authorList>
            <person name="Mudd A.B."/>
        </authorList>
    </citation>
    <scope>NUCLEOTIDE SEQUENCE</scope>
    <source>
        <strain evidence="1">237g6f4</strain>
        <tissue evidence="1">Blood</tissue>
    </source>
</reference>
<comment type="caution">
    <text evidence="1">The sequence shown here is derived from an EMBL/GenBank/DDBJ whole genome shotgun (WGS) entry which is preliminary data.</text>
</comment>
<evidence type="ECO:0000313" key="1">
    <source>
        <dbReference type="EMBL" id="KAG8587499.1"/>
    </source>
</evidence>
<protein>
    <submittedName>
        <fullName evidence="1">Uncharacterized protein</fullName>
    </submittedName>
</protein>